<organism evidence="2">
    <name type="scientific">marine sediment metagenome</name>
    <dbReference type="NCBI Taxonomy" id="412755"/>
    <lineage>
        <taxon>unclassified sequences</taxon>
        <taxon>metagenomes</taxon>
        <taxon>ecological metagenomes</taxon>
    </lineage>
</organism>
<dbReference type="InterPro" id="IPR001173">
    <property type="entry name" value="Glyco_trans_2-like"/>
</dbReference>
<feature type="domain" description="Glycosyltransferase 2-like" evidence="1">
    <location>
        <begin position="5"/>
        <end position="125"/>
    </location>
</feature>
<accession>X0X2Y1</accession>
<dbReference type="AlphaFoldDB" id="X0X2Y1"/>
<sequence length="129" mass="13971">MDLGIVLVSYNTAQLTIDCLASVYRALQGSDLRAHVWVVDNASTDGSAALVRERFPQATLVANEENLGFARATNVAIEMMEKMEGPPRHVLLLNPDTIVSEEAFALMVAFLDGHRRVGIVGPQLLHGDG</sequence>
<feature type="non-terminal residue" evidence="2">
    <location>
        <position position="129"/>
    </location>
</feature>
<protein>
    <recommendedName>
        <fullName evidence="1">Glycosyltransferase 2-like domain-containing protein</fullName>
    </recommendedName>
</protein>
<gene>
    <name evidence="2" type="ORF">S01H1_52850</name>
</gene>
<dbReference type="PANTHER" id="PTHR43179">
    <property type="entry name" value="RHAMNOSYLTRANSFERASE WBBL"/>
    <property type="match status" value="1"/>
</dbReference>
<comment type="caution">
    <text evidence="2">The sequence shown here is derived from an EMBL/GenBank/DDBJ whole genome shotgun (WGS) entry which is preliminary data.</text>
</comment>
<dbReference type="PANTHER" id="PTHR43179:SF7">
    <property type="entry name" value="RHAMNOSYLTRANSFERASE WBBL"/>
    <property type="match status" value="1"/>
</dbReference>
<evidence type="ECO:0000259" key="1">
    <source>
        <dbReference type="Pfam" id="PF00535"/>
    </source>
</evidence>
<dbReference type="Pfam" id="PF00535">
    <property type="entry name" value="Glycos_transf_2"/>
    <property type="match status" value="1"/>
</dbReference>
<dbReference type="Gene3D" id="3.90.550.10">
    <property type="entry name" value="Spore Coat Polysaccharide Biosynthesis Protein SpsA, Chain A"/>
    <property type="match status" value="1"/>
</dbReference>
<evidence type="ECO:0000313" key="2">
    <source>
        <dbReference type="EMBL" id="GAG19366.1"/>
    </source>
</evidence>
<proteinExistence type="predicted"/>
<dbReference type="InterPro" id="IPR029044">
    <property type="entry name" value="Nucleotide-diphossugar_trans"/>
</dbReference>
<dbReference type="SUPFAM" id="SSF53448">
    <property type="entry name" value="Nucleotide-diphospho-sugar transferases"/>
    <property type="match status" value="1"/>
</dbReference>
<dbReference type="EMBL" id="BARS01034182">
    <property type="protein sequence ID" value="GAG19366.1"/>
    <property type="molecule type" value="Genomic_DNA"/>
</dbReference>
<name>X0X2Y1_9ZZZZ</name>
<reference evidence="2" key="1">
    <citation type="journal article" date="2014" name="Front. Microbiol.">
        <title>High frequency of phylogenetically diverse reductive dehalogenase-homologous genes in deep subseafloor sedimentary metagenomes.</title>
        <authorList>
            <person name="Kawai M."/>
            <person name="Futagami T."/>
            <person name="Toyoda A."/>
            <person name="Takaki Y."/>
            <person name="Nishi S."/>
            <person name="Hori S."/>
            <person name="Arai W."/>
            <person name="Tsubouchi T."/>
            <person name="Morono Y."/>
            <person name="Uchiyama I."/>
            <person name="Ito T."/>
            <person name="Fujiyama A."/>
            <person name="Inagaki F."/>
            <person name="Takami H."/>
        </authorList>
    </citation>
    <scope>NUCLEOTIDE SEQUENCE</scope>
    <source>
        <strain evidence="2">Expedition CK06-06</strain>
    </source>
</reference>